<proteinExistence type="inferred from homology"/>
<evidence type="ECO:0000313" key="7">
    <source>
        <dbReference type="Proteomes" id="UP000245887"/>
    </source>
</evidence>
<dbReference type="PANTHER" id="PTHR35936">
    <property type="entry name" value="MEMBRANE-BOUND LYTIC MUREIN TRANSGLYCOSYLASE F"/>
    <property type="match status" value="1"/>
</dbReference>
<evidence type="ECO:0000256" key="2">
    <source>
        <dbReference type="ARBA" id="ARBA00022729"/>
    </source>
</evidence>
<reference evidence="4 6" key="1">
    <citation type="submission" date="2017-07" db="EMBL/GenBank/DDBJ databases">
        <title>Tamlnaduibacter salinus (Mi-7) genome sequencing.</title>
        <authorList>
            <person name="Verma A."/>
            <person name="Krishnamurthi S."/>
        </authorList>
    </citation>
    <scope>NUCLEOTIDE SEQUENCE [LARGE SCALE GENOMIC DNA]</scope>
    <source>
        <strain evidence="4 6">Mi-7</strain>
    </source>
</reference>
<dbReference type="Proteomes" id="UP000218332">
    <property type="component" value="Unassembled WGS sequence"/>
</dbReference>
<dbReference type="SUPFAM" id="SSF53850">
    <property type="entry name" value="Periplasmic binding protein-like II"/>
    <property type="match status" value="1"/>
</dbReference>
<dbReference type="Pfam" id="PF00497">
    <property type="entry name" value="SBP_bac_3"/>
    <property type="match status" value="1"/>
</dbReference>
<dbReference type="PANTHER" id="PTHR35936:SF19">
    <property type="entry name" value="AMINO-ACID-BINDING PROTEIN YXEM-RELATED"/>
    <property type="match status" value="1"/>
</dbReference>
<keyword evidence="2" id="KW-0732">Signal</keyword>
<dbReference type="Proteomes" id="UP000245887">
    <property type="component" value="Unassembled WGS sequence"/>
</dbReference>
<evidence type="ECO:0000256" key="1">
    <source>
        <dbReference type="ARBA" id="ARBA00010333"/>
    </source>
</evidence>
<accession>A0A2A2I503</accession>
<evidence type="ECO:0000313" key="5">
    <source>
        <dbReference type="EMBL" id="PVY77554.1"/>
    </source>
</evidence>
<dbReference type="AlphaFoldDB" id="A0A2A2I503"/>
<dbReference type="InterPro" id="IPR001638">
    <property type="entry name" value="Solute-binding_3/MltF_N"/>
</dbReference>
<dbReference type="RefSeq" id="WP_095609954.1">
    <property type="nucleotide sequence ID" value="NZ_NMPM01000010.1"/>
</dbReference>
<gene>
    <name evidence="5" type="ORF">C8D92_103241</name>
    <name evidence="4" type="ORF">CF392_02875</name>
</gene>
<keyword evidence="6" id="KW-1185">Reference proteome</keyword>
<dbReference type="SMART" id="SM00062">
    <property type="entry name" value="PBPb"/>
    <property type="match status" value="1"/>
</dbReference>
<organism evidence="4 6">
    <name type="scientific">Tamilnaduibacter salinus</name>
    <dbReference type="NCBI Taxonomy" id="1484056"/>
    <lineage>
        <taxon>Bacteria</taxon>
        <taxon>Pseudomonadati</taxon>
        <taxon>Pseudomonadota</taxon>
        <taxon>Gammaproteobacteria</taxon>
        <taxon>Pseudomonadales</taxon>
        <taxon>Marinobacteraceae</taxon>
        <taxon>Tamilnaduibacter</taxon>
    </lineage>
</organism>
<dbReference type="EMBL" id="NMPM01000010">
    <property type="protein sequence ID" value="PAV27091.1"/>
    <property type="molecule type" value="Genomic_DNA"/>
</dbReference>
<protein>
    <submittedName>
        <fullName evidence="4 5">Amino acid ABC transporter substrate-binding protein</fullName>
    </submittedName>
</protein>
<dbReference type="OrthoDB" id="9768183at2"/>
<comment type="caution">
    <text evidence="4">The sequence shown here is derived from an EMBL/GenBank/DDBJ whole genome shotgun (WGS) entry which is preliminary data.</text>
</comment>
<dbReference type="Gene3D" id="3.40.190.10">
    <property type="entry name" value="Periplasmic binding protein-like II"/>
    <property type="match status" value="2"/>
</dbReference>
<evidence type="ECO:0000313" key="6">
    <source>
        <dbReference type="Proteomes" id="UP000218332"/>
    </source>
</evidence>
<reference evidence="5 7" key="2">
    <citation type="submission" date="2018-04" db="EMBL/GenBank/DDBJ databases">
        <title>Genomic Encyclopedia of Type Strains, Phase IV (KMG-IV): sequencing the most valuable type-strain genomes for metagenomic binning, comparative biology and taxonomic classification.</title>
        <authorList>
            <person name="Goeker M."/>
        </authorList>
    </citation>
    <scope>NUCLEOTIDE SEQUENCE [LARGE SCALE GENOMIC DNA]</scope>
    <source>
        <strain evidence="5 7">DSM 28688</strain>
    </source>
</reference>
<name>A0A2A2I503_9GAMM</name>
<dbReference type="EMBL" id="QEKQ01000003">
    <property type="protein sequence ID" value="PVY77554.1"/>
    <property type="molecule type" value="Genomic_DNA"/>
</dbReference>
<sequence>MKRVLLIILLALPSWAWSVTLVVGMEAANNAPFEYLDESNRLTGFHVKLVRAVAERLGWEIRIQREPWKRAMMSLRKGRVDAVTYVARSPDRAQFARFLPGNLLHVSRTTLYIDRERSDEIHYSEPLREMVRTWHTAVPNGYLMSDRVRKLIDEGAPISQPTVSQSELFRMLLNGRYDAVFGSMRALELAREESPELGDRIQQLPAAAFPGKRMYLAFSLKGDPAIAEQFANAFNAFRAEPAYQALAQRFNVQDRLPTAQDVNASQ</sequence>
<evidence type="ECO:0000259" key="3">
    <source>
        <dbReference type="SMART" id="SM00062"/>
    </source>
</evidence>
<comment type="similarity">
    <text evidence="1">Belongs to the bacterial solute-binding protein 3 family.</text>
</comment>
<evidence type="ECO:0000313" key="4">
    <source>
        <dbReference type="EMBL" id="PAV27091.1"/>
    </source>
</evidence>
<feature type="domain" description="Solute-binding protein family 3/N-terminal" evidence="3">
    <location>
        <begin position="20"/>
        <end position="254"/>
    </location>
</feature>